<reference evidence="2 3" key="1">
    <citation type="submission" date="2016-02" db="EMBL/GenBank/DDBJ databases">
        <title>Draft genome sequence of Aeromonas trota strain 1999lcr isolated from cerebrospinal fluid (CSF).</title>
        <authorList>
            <person name="Dallagassa C.B."/>
            <person name="Prediger K.C."/>
            <person name="Weiss V.A."/>
            <person name="Assis F.E."/>
            <person name="Baura V."/>
            <person name="Cruz L.M."/>
            <person name="Souza E.M."/>
            <person name="Pedrosa F.O."/>
            <person name="Fadel-Picheth C.M."/>
        </authorList>
    </citation>
    <scope>NUCLEOTIDE SEQUENCE [LARGE SCALE GENOMIC DNA]</scope>
    <source>
        <strain evidence="2 3">1999lcr</strain>
    </source>
</reference>
<dbReference type="RefSeq" id="WP_026455968.1">
    <property type="nucleotide sequence ID" value="NZ_JAAKHR010000016.1"/>
</dbReference>
<feature type="transmembrane region" description="Helical" evidence="1">
    <location>
        <begin position="94"/>
        <end position="113"/>
    </location>
</feature>
<feature type="transmembrane region" description="Helical" evidence="1">
    <location>
        <begin position="12"/>
        <end position="30"/>
    </location>
</feature>
<dbReference type="EMBL" id="JMGO02000010">
    <property type="protein sequence ID" value="KXU79396.1"/>
    <property type="molecule type" value="Genomic_DNA"/>
</dbReference>
<dbReference type="OrthoDB" id="6215223at2"/>
<evidence type="ECO:0000313" key="3">
    <source>
        <dbReference type="Proteomes" id="UP000078435"/>
    </source>
</evidence>
<proteinExistence type="predicted"/>
<dbReference type="NCBIfam" id="NF008278">
    <property type="entry name" value="PRK11056.1"/>
    <property type="match status" value="1"/>
</dbReference>
<feature type="transmembrane region" description="Helical" evidence="1">
    <location>
        <begin position="60"/>
        <end position="82"/>
    </location>
</feature>
<dbReference type="AlphaFoldDB" id="A0A175VFC8"/>
<keyword evidence="1" id="KW-1133">Transmembrane helix</keyword>
<protein>
    <recommendedName>
        <fullName evidence="4">YijD family membrane protein</fullName>
    </recommendedName>
</protein>
<evidence type="ECO:0000313" key="2">
    <source>
        <dbReference type="EMBL" id="KXU79396.1"/>
    </source>
</evidence>
<organism evidence="2 3">
    <name type="scientific">Aeromonas enteropelogenes</name>
    <name type="common">Aeromonas trota</name>
    <dbReference type="NCBI Taxonomy" id="29489"/>
    <lineage>
        <taxon>Bacteria</taxon>
        <taxon>Pseudomonadati</taxon>
        <taxon>Pseudomonadota</taxon>
        <taxon>Gammaproteobacteria</taxon>
        <taxon>Aeromonadales</taxon>
        <taxon>Aeromonadaceae</taxon>
        <taxon>Aeromonas</taxon>
    </lineage>
</organism>
<dbReference type="Pfam" id="PF07226">
    <property type="entry name" value="DUF1422"/>
    <property type="match status" value="1"/>
</dbReference>
<name>A0A175VFC8_AEREN</name>
<evidence type="ECO:0008006" key="4">
    <source>
        <dbReference type="Google" id="ProtNLM"/>
    </source>
</evidence>
<comment type="caution">
    <text evidence="2">The sequence shown here is derived from an EMBL/GenBank/DDBJ whole genome shotgun (WGS) entry which is preliminary data.</text>
</comment>
<dbReference type="STRING" id="29489.VL01_19035"/>
<dbReference type="InterPro" id="IPR009867">
    <property type="entry name" value="DUF1422"/>
</dbReference>
<sequence length="121" mass="13367">MHEQLMIPKKPLILALLTGICGDASLAVLTNSQVPFSLYPLIAFFLAAYQLFLHYRQEPMVGNTPICTLLCFFIGVFGHAALLKVQYPEMGSNFFSLIMMLLLLAALSIKLGLSFGKKEKA</sequence>
<gene>
    <name evidence="2" type="ORF">LCR_19050</name>
</gene>
<keyword evidence="1" id="KW-0472">Membrane</keyword>
<evidence type="ECO:0000256" key="1">
    <source>
        <dbReference type="SAM" id="Phobius"/>
    </source>
</evidence>
<dbReference type="Proteomes" id="UP000078435">
    <property type="component" value="Unassembled WGS sequence"/>
</dbReference>
<accession>A0A175VFC8</accession>
<feature type="transmembrane region" description="Helical" evidence="1">
    <location>
        <begin position="36"/>
        <end position="53"/>
    </location>
</feature>
<keyword evidence="1" id="KW-0812">Transmembrane</keyword>